<organism evidence="14 15">
    <name type="scientific">Quercus rubra</name>
    <name type="common">Northern red oak</name>
    <name type="synonym">Quercus borealis</name>
    <dbReference type="NCBI Taxonomy" id="3512"/>
    <lineage>
        <taxon>Eukaryota</taxon>
        <taxon>Viridiplantae</taxon>
        <taxon>Streptophyta</taxon>
        <taxon>Embryophyta</taxon>
        <taxon>Tracheophyta</taxon>
        <taxon>Spermatophyta</taxon>
        <taxon>Magnoliopsida</taxon>
        <taxon>eudicotyledons</taxon>
        <taxon>Gunneridae</taxon>
        <taxon>Pentapetalae</taxon>
        <taxon>rosids</taxon>
        <taxon>fabids</taxon>
        <taxon>Fagales</taxon>
        <taxon>Fagaceae</taxon>
        <taxon>Quercus</taxon>
    </lineage>
</organism>
<proteinExistence type="inferred from homology"/>
<evidence type="ECO:0000256" key="1">
    <source>
        <dbReference type="ARBA" id="ARBA00004613"/>
    </source>
</evidence>
<evidence type="ECO:0000256" key="7">
    <source>
        <dbReference type="ARBA" id="ARBA00022825"/>
    </source>
</evidence>
<dbReference type="SUPFAM" id="SSF52743">
    <property type="entry name" value="Subtilisin-like"/>
    <property type="match status" value="1"/>
</dbReference>
<reference evidence="14 15" key="1">
    <citation type="journal article" date="2023" name="G3 (Bethesda)">
        <title>A haplotype-resolved chromosome-scale genome for Quercus rubra L. provides insights into the genetics of adaptive traits for red oak species.</title>
        <authorList>
            <person name="Kapoor B."/>
            <person name="Jenkins J."/>
            <person name="Schmutz J."/>
            <person name="Zhebentyayeva T."/>
            <person name="Kuelheim C."/>
            <person name="Coggeshall M."/>
            <person name="Heim C."/>
            <person name="Lasky J.R."/>
            <person name="Leites L."/>
            <person name="Islam-Faridi N."/>
            <person name="Romero-Severson J."/>
            <person name="DeLeo V.L."/>
            <person name="Lucas S.M."/>
            <person name="Lazic D."/>
            <person name="Gailing O."/>
            <person name="Carlson J."/>
            <person name="Staton M."/>
        </authorList>
    </citation>
    <scope>NUCLEOTIDE SEQUENCE [LARGE SCALE GENOMIC DNA]</scope>
    <source>
        <strain evidence="14">Pseudo-F2</strain>
    </source>
</reference>
<comment type="similarity">
    <text evidence="2 9">Belongs to the peptidase S8 family.</text>
</comment>
<keyword evidence="5 10" id="KW-0732">Signal</keyword>
<keyword evidence="6 9" id="KW-0378">Hydrolase</keyword>
<dbReference type="InterPro" id="IPR015500">
    <property type="entry name" value="Peptidase_S8_subtilisin-rel"/>
</dbReference>
<evidence type="ECO:0000259" key="13">
    <source>
        <dbReference type="Pfam" id="PF17766"/>
    </source>
</evidence>
<dbReference type="Gene3D" id="3.40.50.200">
    <property type="entry name" value="Peptidase S8/S53 domain"/>
    <property type="match status" value="1"/>
</dbReference>
<dbReference type="EMBL" id="JAXUIC010000011">
    <property type="protein sequence ID" value="KAK4562738.1"/>
    <property type="molecule type" value="Genomic_DNA"/>
</dbReference>
<feature type="domain" description="Inhibitor I9" evidence="12">
    <location>
        <begin position="32"/>
        <end position="109"/>
    </location>
</feature>
<dbReference type="InterPro" id="IPR010259">
    <property type="entry name" value="S8pro/Inhibitor_I9"/>
</dbReference>
<dbReference type="GO" id="GO:0005576">
    <property type="term" value="C:extracellular region"/>
    <property type="evidence" value="ECO:0007669"/>
    <property type="project" value="UniProtKB-SubCell"/>
</dbReference>
<dbReference type="GO" id="GO:0006508">
    <property type="term" value="P:proteolysis"/>
    <property type="evidence" value="ECO:0007669"/>
    <property type="project" value="UniProtKB-KW"/>
</dbReference>
<feature type="active site" description="Charge relay system" evidence="8 9">
    <location>
        <position position="203"/>
    </location>
</feature>
<dbReference type="Pfam" id="PF00082">
    <property type="entry name" value="Peptidase_S8"/>
    <property type="match status" value="1"/>
</dbReference>
<dbReference type="Gene3D" id="2.60.40.2310">
    <property type="match status" value="1"/>
</dbReference>
<evidence type="ECO:0000256" key="3">
    <source>
        <dbReference type="ARBA" id="ARBA00022525"/>
    </source>
</evidence>
<evidence type="ECO:0000256" key="9">
    <source>
        <dbReference type="PROSITE-ProRule" id="PRU01240"/>
    </source>
</evidence>
<feature type="active site" description="Charge relay system" evidence="8 9">
    <location>
        <position position="528"/>
    </location>
</feature>
<evidence type="ECO:0000259" key="12">
    <source>
        <dbReference type="Pfam" id="PF05922"/>
    </source>
</evidence>
<feature type="domain" description="Subtilisin-like protease fibronectin type-III" evidence="13">
    <location>
        <begin position="635"/>
        <end position="733"/>
    </location>
</feature>
<dbReference type="InterPro" id="IPR045051">
    <property type="entry name" value="SBT"/>
</dbReference>
<evidence type="ECO:0000256" key="6">
    <source>
        <dbReference type="ARBA" id="ARBA00022801"/>
    </source>
</evidence>
<comment type="caution">
    <text evidence="14">The sequence shown here is derived from an EMBL/GenBank/DDBJ whole genome shotgun (WGS) entry which is preliminary data.</text>
</comment>
<dbReference type="PANTHER" id="PTHR10795">
    <property type="entry name" value="PROPROTEIN CONVERTASE SUBTILISIN/KEXIN"/>
    <property type="match status" value="1"/>
</dbReference>
<dbReference type="PROSITE" id="PS51892">
    <property type="entry name" value="SUBTILASE"/>
    <property type="match status" value="1"/>
</dbReference>
<keyword evidence="4 9" id="KW-0645">Protease</keyword>
<dbReference type="PROSITE" id="PS00138">
    <property type="entry name" value="SUBTILASE_SER"/>
    <property type="match status" value="1"/>
</dbReference>
<name>A0AAN7E533_QUERU</name>
<evidence type="ECO:0000313" key="14">
    <source>
        <dbReference type="EMBL" id="KAK4562738.1"/>
    </source>
</evidence>
<dbReference type="InterPro" id="IPR034197">
    <property type="entry name" value="Peptidases_S8_3"/>
</dbReference>
<dbReference type="Gene3D" id="3.50.30.30">
    <property type="match status" value="1"/>
</dbReference>
<evidence type="ECO:0000256" key="4">
    <source>
        <dbReference type="ARBA" id="ARBA00022670"/>
    </source>
</evidence>
<evidence type="ECO:0000313" key="15">
    <source>
        <dbReference type="Proteomes" id="UP001324115"/>
    </source>
</evidence>
<evidence type="ECO:0000256" key="10">
    <source>
        <dbReference type="SAM" id="SignalP"/>
    </source>
</evidence>
<comment type="subcellular location">
    <subcellularLocation>
        <location evidence="1">Secreted</location>
    </subcellularLocation>
</comment>
<dbReference type="Pfam" id="PF17766">
    <property type="entry name" value="fn3_6"/>
    <property type="match status" value="1"/>
</dbReference>
<dbReference type="InterPro" id="IPR023828">
    <property type="entry name" value="Peptidase_S8_Ser-AS"/>
</dbReference>
<evidence type="ECO:0000256" key="8">
    <source>
        <dbReference type="PIRSR" id="PIRSR615500-1"/>
    </source>
</evidence>
<dbReference type="InterPro" id="IPR037045">
    <property type="entry name" value="S8pro/Inhibitor_I9_sf"/>
</dbReference>
<protein>
    <recommendedName>
        <fullName evidence="16">Cucumisin</fullName>
    </recommendedName>
</protein>
<feature type="chain" id="PRO_5042919919" description="Cucumisin" evidence="10">
    <location>
        <begin position="24"/>
        <end position="737"/>
    </location>
</feature>
<dbReference type="InterPro" id="IPR041469">
    <property type="entry name" value="Subtilisin-like_FN3"/>
</dbReference>
<dbReference type="PRINTS" id="PR00723">
    <property type="entry name" value="SUBTILISIN"/>
</dbReference>
<evidence type="ECO:0000259" key="11">
    <source>
        <dbReference type="Pfam" id="PF00082"/>
    </source>
</evidence>
<evidence type="ECO:0000256" key="5">
    <source>
        <dbReference type="ARBA" id="ARBA00022729"/>
    </source>
</evidence>
<dbReference type="AlphaFoldDB" id="A0AAN7E533"/>
<gene>
    <name evidence="14" type="ORF">RGQ29_005301</name>
</gene>
<feature type="signal peptide" evidence="10">
    <location>
        <begin position="1"/>
        <end position="23"/>
    </location>
</feature>
<keyword evidence="15" id="KW-1185">Reference proteome</keyword>
<keyword evidence="7 9" id="KW-0720">Serine protease</keyword>
<dbReference type="GO" id="GO:0004252">
    <property type="term" value="F:serine-type endopeptidase activity"/>
    <property type="evidence" value="ECO:0007669"/>
    <property type="project" value="UniProtKB-UniRule"/>
</dbReference>
<dbReference type="Pfam" id="PF05922">
    <property type="entry name" value="Inhibitor_I9"/>
    <property type="match status" value="1"/>
</dbReference>
<dbReference type="CDD" id="cd02120">
    <property type="entry name" value="PA_subtilisin_like"/>
    <property type="match status" value="1"/>
</dbReference>
<dbReference type="Gene3D" id="3.30.70.80">
    <property type="entry name" value="Peptidase S8 propeptide/proteinase inhibitor I9"/>
    <property type="match status" value="1"/>
</dbReference>
<sequence length="737" mass="79271">MVRICMITLFLLVTQLPWSFTHGSGDTVRKAYIVYMGDAPQSKASATDLHHNLLSSVVKDDHIAQQSRIYSYTKSFNAFAANLLPQEVQSLQENENVVSVFPSKMRKLHTTRSWDFLGMPQSVKRNHHIESNIIVGVLDTGIYIDAPSFDDKGFGSPPSKWKGTCQVIGNFTGCNNKVIGARFYNHASTTPHPNPSPIDEEGHGSHTSSTIAGASIAGASLYDLAKGTARGGVPSARIAMYKVCWADGCSDIDLMAGLDDAINDGVDLISISIGGDSTSYFNSPIAIGAFHAMKKGILTTCSAGNNGPSLYSVQNTAPWILTVGASGMDRQFRTPVKVGNGIKTAGFSINTFSPNKRMYPLTTAVKAANGSLEQDHSPWLCDEGSLDANKVKGKIVLCKEGLVQDYVKQIGGLGTIVSLQQLSDTGYTFIIPVALIDSNVGDKIEIYVNSTRAPQAVIYKSIAIHNAATPFVASFSSRGPNTISSTIIKPDIVAPGIDILAAYSKLSSVTGHLEDNRFDVYNIISGTSMACPHVTAAAAYVKSFHPNWSPAAIKSALMTTASELKIKDVQAELAYGAGQIDPVRALHPGLIYDVSKFDYIRFLCNEGYSGTALKVFTEKSTNCSSIPNIGGHDALNYPSMYLQLNSTNSSISAIFHRTVTNVGSIKAIYKATVKAPANLKVTVVPKELAFSHLNEKKSFMVVIKGPPLKNITSVSASLEWSDAKHRVRSPILIFLDI</sequence>
<evidence type="ECO:0008006" key="16">
    <source>
        <dbReference type="Google" id="ProtNLM"/>
    </source>
</evidence>
<dbReference type="Proteomes" id="UP001324115">
    <property type="component" value="Unassembled WGS sequence"/>
</dbReference>
<feature type="active site" description="Charge relay system" evidence="8 9">
    <location>
        <position position="139"/>
    </location>
</feature>
<feature type="domain" description="Peptidase S8/S53" evidence="11">
    <location>
        <begin position="131"/>
        <end position="578"/>
    </location>
</feature>
<dbReference type="InterPro" id="IPR036852">
    <property type="entry name" value="Peptidase_S8/S53_dom_sf"/>
</dbReference>
<dbReference type="InterPro" id="IPR000209">
    <property type="entry name" value="Peptidase_S8/S53_dom"/>
</dbReference>
<accession>A0AAN7E533</accession>
<dbReference type="FunFam" id="3.30.70.80:FF:000002">
    <property type="entry name" value="Subtilisin-like protease SBT5.3"/>
    <property type="match status" value="1"/>
</dbReference>
<dbReference type="CDD" id="cd04852">
    <property type="entry name" value="Peptidases_S8_3"/>
    <property type="match status" value="1"/>
</dbReference>
<evidence type="ECO:0000256" key="2">
    <source>
        <dbReference type="ARBA" id="ARBA00011073"/>
    </source>
</evidence>
<keyword evidence="3" id="KW-0964">Secreted</keyword>